<dbReference type="Proteomes" id="UP000198287">
    <property type="component" value="Unassembled WGS sequence"/>
</dbReference>
<dbReference type="GO" id="GO:0016747">
    <property type="term" value="F:acyltransferase activity, transferring groups other than amino-acyl groups"/>
    <property type="evidence" value="ECO:0007669"/>
    <property type="project" value="InterPro"/>
</dbReference>
<protein>
    <submittedName>
        <fullName evidence="2">Putative N-acetyltransferase YitH</fullName>
    </submittedName>
</protein>
<dbReference type="Gene3D" id="3.40.630.30">
    <property type="match status" value="1"/>
</dbReference>
<dbReference type="Pfam" id="PF18014">
    <property type="entry name" value="Acetyltransf_18"/>
    <property type="match status" value="1"/>
</dbReference>
<proteinExistence type="predicted"/>
<dbReference type="PANTHER" id="PTHR47237">
    <property type="entry name" value="SLL0310 PROTEIN"/>
    <property type="match status" value="1"/>
</dbReference>
<dbReference type="PROSITE" id="PS51186">
    <property type="entry name" value="GNAT"/>
    <property type="match status" value="2"/>
</dbReference>
<gene>
    <name evidence="2" type="ORF">Fcan01_27271</name>
</gene>
<dbReference type="AlphaFoldDB" id="A0A226CZU9"/>
<evidence type="ECO:0000259" key="1">
    <source>
        <dbReference type="PROSITE" id="PS51186"/>
    </source>
</evidence>
<dbReference type="InterPro" id="IPR041496">
    <property type="entry name" value="YitH/HolE_GNAT"/>
</dbReference>
<dbReference type="Pfam" id="PF13508">
    <property type="entry name" value="Acetyltransf_7"/>
    <property type="match status" value="1"/>
</dbReference>
<sequence length="270" mass="29462">MGSKLVIRDAVASDVASYIEWGLAEGWNITEYPSGIGHIGYVIVGKEWRGQGVGTALLRHTLDNHLAACGLGVALYSAVEEVPFYENLGFHVERKAFRMSRPTTLEDAKLSERKAVKAMNPNTDLEKIAQFDATLSGSYRPGFWAQFSKGKTNHGVFLVVGEAGEMLGLGALRSMTFSTRVGPIYAKSAGIAEAILLKLLSQVEGGGPVTLDTFTDNAEAIETYGKHGLTRTTDTFLLRRPPVKETMVEHEHPSSRNLQKIFAITSLDFN</sequence>
<reference evidence="2 3" key="1">
    <citation type="submission" date="2015-12" db="EMBL/GenBank/DDBJ databases">
        <title>The genome of Folsomia candida.</title>
        <authorList>
            <person name="Faddeeva A."/>
            <person name="Derks M.F."/>
            <person name="Anvar Y."/>
            <person name="Smit S."/>
            <person name="Van Straalen N."/>
            <person name="Roelofs D."/>
        </authorList>
    </citation>
    <scope>NUCLEOTIDE SEQUENCE [LARGE SCALE GENOMIC DNA]</scope>
    <source>
        <strain evidence="2 3">VU population</strain>
        <tissue evidence="2">Whole body</tissue>
    </source>
</reference>
<dbReference type="CDD" id="cd04301">
    <property type="entry name" value="NAT_SF"/>
    <property type="match status" value="1"/>
</dbReference>
<name>A0A226CZU9_FOLCA</name>
<dbReference type="EMBL" id="LNIX01000050">
    <property type="protein sequence ID" value="OXA37931.1"/>
    <property type="molecule type" value="Genomic_DNA"/>
</dbReference>
<dbReference type="InterPro" id="IPR000182">
    <property type="entry name" value="GNAT_dom"/>
</dbReference>
<dbReference type="SUPFAM" id="SSF55729">
    <property type="entry name" value="Acyl-CoA N-acyltransferases (Nat)"/>
    <property type="match status" value="1"/>
</dbReference>
<evidence type="ECO:0000313" key="3">
    <source>
        <dbReference type="Proteomes" id="UP000198287"/>
    </source>
</evidence>
<comment type="caution">
    <text evidence="2">The sequence shown here is derived from an EMBL/GenBank/DDBJ whole genome shotgun (WGS) entry which is preliminary data.</text>
</comment>
<evidence type="ECO:0000313" key="2">
    <source>
        <dbReference type="EMBL" id="OXA37931.1"/>
    </source>
</evidence>
<dbReference type="InterPro" id="IPR052729">
    <property type="entry name" value="Acyl/Acetyltrans_Enzymes"/>
</dbReference>
<keyword evidence="2" id="KW-0808">Transferase</keyword>
<feature type="domain" description="N-acetyltransferase" evidence="1">
    <location>
        <begin position="114"/>
        <end position="255"/>
    </location>
</feature>
<dbReference type="STRING" id="158441.A0A226CZU9"/>
<dbReference type="OrthoDB" id="4080456at2759"/>
<dbReference type="PANTHER" id="PTHR47237:SF2">
    <property type="entry name" value="BLL4206 PROTEIN"/>
    <property type="match status" value="1"/>
</dbReference>
<keyword evidence="3" id="KW-1185">Reference proteome</keyword>
<dbReference type="Gene3D" id="3.40.630.90">
    <property type="match status" value="1"/>
</dbReference>
<dbReference type="InterPro" id="IPR016181">
    <property type="entry name" value="Acyl_CoA_acyltransferase"/>
</dbReference>
<feature type="domain" description="N-acetyltransferase" evidence="1">
    <location>
        <begin position="1"/>
        <end position="112"/>
    </location>
</feature>
<organism evidence="2 3">
    <name type="scientific">Folsomia candida</name>
    <name type="common">Springtail</name>
    <dbReference type="NCBI Taxonomy" id="158441"/>
    <lineage>
        <taxon>Eukaryota</taxon>
        <taxon>Metazoa</taxon>
        <taxon>Ecdysozoa</taxon>
        <taxon>Arthropoda</taxon>
        <taxon>Hexapoda</taxon>
        <taxon>Collembola</taxon>
        <taxon>Entomobryomorpha</taxon>
        <taxon>Isotomoidea</taxon>
        <taxon>Isotomidae</taxon>
        <taxon>Proisotominae</taxon>
        <taxon>Folsomia</taxon>
    </lineage>
</organism>
<accession>A0A226CZU9</accession>